<evidence type="ECO:0000313" key="2">
    <source>
        <dbReference type="Proteomes" id="UP000266723"/>
    </source>
</evidence>
<dbReference type="EMBL" id="QGKV02001556">
    <property type="protein sequence ID" value="KAF3516831.1"/>
    <property type="molecule type" value="Genomic_DNA"/>
</dbReference>
<organism evidence="1 2">
    <name type="scientific">Brassica cretica</name>
    <name type="common">Mustard</name>
    <dbReference type="NCBI Taxonomy" id="69181"/>
    <lineage>
        <taxon>Eukaryota</taxon>
        <taxon>Viridiplantae</taxon>
        <taxon>Streptophyta</taxon>
        <taxon>Embryophyta</taxon>
        <taxon>Tracheophyta</taxon>
        <taxon>Spermatophyta</taxon>
        <taxon>Magnoliopsida</taxon>
        <taxon>eudicotyledons</taxon>
        <taxon>Gunneridae</taxon>
        <taxon>Pentapetalae</taxon>
        <taxon>rosids</taxon>
        <taxon>malvids</taxon>
        <taxon>Brassicales</taxon>
        <taxon>Brassicaceae</taxon>
        <taxon>Brassiceae</taxon>
        <taxon>Brassica</taxon>
    </lineage>
</organism>
<accession>A0ABQ7ARW2</accession>
<gene>
    <name evidence="1" type="ORF">DY000_02059337</name>
</gene>
<proteinExistence type="predicted"/>
<evidence type="ECO:0000313" key="1">
    <source>
        <dbReference type="EMBL" id="KAF3516831.1"/>
    </source>
</evidence>
<sequence length="61" mass="6818">MRMRRGVAAEPSHYTLCKVCMGGSYSPSGFYNPRFKCDICKEQKKERKAARKEASGEAAAE</sequence>
<protein>
    <submittedName>
        <fullName evidence="1">Uncharacterized protein</fullName>
    </submittedName>
</protein>
<name>A0ABQ7ARW2_BRACR</name>
<dbReference type="Proteomes" id="UP000266723">
    <property type="component" value="Unassembled WGS sequence"/>
</dbReference>
<keyword evidence="2" id="KW-1185">Reference proteome</keyword>
<reference evidence="1 2" key="1">
    <citation type="journal article" date="2020" name="BMC Genomics">
        <title>Intraspecific diversification of the crop wild relative Brassica cretica Lam. using demographic model selection.</title>
        <authorList>
            <person name="Kioukis A."/>
            <person name="Michalopoulou V.A."/>
            <person name="Briers L."/>
            <person name="Pirintsos S."/>
            <person name="Studholme D.J."/>
            <person name="Pavlidis P."/>
            <person name="Sarris P.F."/>
        </authorList>
    </citation>
    <scope>NUCLEOTIDE SEQUENCE [LARGE SCALE GENOMIC DNA]</scope>
    <source>
        <strain evidence="2">cv. PFS-1207/04</strain>
    </source>
</reference>
<comment type="caution">
    <text evidence="1">The sequence shown here is derived from an EMBL/GenBank/DDBJ whole genome shotgun (WGS) entry which is preliminary data.</text>
</comment>